<protein>
    <submittedName>
        <fullName evidence="2">Uncharacterized protein</fullName>
    </submittedName>
</protein>
<name>A0A7S3S1U7_9SPIT</name>
<organism evidence="2">
    <name type="scientific">Strombidinopsis acuminata</name>
    <dbReference type="NCBI Taxonomy" id="141414"/>
    <lineage>
        <taxon>Eukaryota</taxon>
        <taxon>Sar</taxon>
        <taxon>Alveolata</taxon>
        <taxon>Ciliophora</taxon>
        <taxon>Intramacronucleata</taxon>
        <taxon>Spirotrichea</taxon>
        <taxon>Choreotrichia</taxon>
        <taxon>Choreotrichida</taxon>
        <taxon>Strombidinopsidae</taxon>
        <taxon>Strombidinopsis</taxon>
    </lineage>
</organism>
<proteinExistence type="predicted"/>
<reference evidence="2" key="1">
    <citation type="submission" date="2021-01" db="EMBL/GenBank/DDBJ databases">
        <authorList>
            <person name="Corre E."/>
            <person name="Pelletier E."/>
            <person name="Niang G."/>
            <person name="Scheremetjew M."/>
            <person name="Finn R."/>
            <person name="Kale V."/>
            <person name="Holt S."/>
            <person name="Cochrane G."/>
            <person name="Meng A."/>
            <person name="Brown T."/>
            <person name="Cohen L."/>
        </authorList>
    </citation>
    <scope>NUCLEOTIDE SEQUENCE</scope>
    <source>
        <strain evidence="2">SPMC142</strain>
    </source>
</reference>
<keyword evidence="1" id="KW-0732">Signal</keyword>
<dbReference type="Gene3D" id="3.90.228.10">
    <property type="match status" value="1"/>
</dbReference>
<evidence type="ECO:0000313" key="2">
    <source>
        <dbReference type="EMBL" id="CAE0541606.1"/>
    </source>
</evidence>
<dbReference type="AlphaFoldDB" id="A0A7S3S1U7"/>
<evidence type="ECO:0000256" key="1">
    <source>
        <dbReference type="SAM" id="SignalP"/>
    </source>
</evidence>
<dbReference type="SUPFAM" id="SSF56399">
    <property type="entry name" value="ADP-ribosylation"/>
    <property type="match status" value="1"/>
</dbReference>
<sequence length="223" mass="24104">MALRQAAILALAVHAALADPGHLRGLRTNRTANATPEAVLPQSMGNSTFSKMTEAELLETGVNSTLDTVTEGELLPWLPPALQAADNASEVEAMPGNRTMRSALAGSGNIMTLYHTTSSRVADIIVNTQHFKPGSSGFCGGAIYFMNTPNIPATKVPNPDGTHRQAVLEARVDMGNMAVINGLCLGWQWARMFGYDTITFNPWDGQEFVVFDPSRVLSVRRYK</sequence>
<feature type="chain" id="PRO_5031142496" evidence="1">
    <location>
        <begin position="19"/>
        <end position="223"/>
    </location>
</feature>
<feature type="signal peptide" evidence="1">
    <location>
        <begin position="1"/>
        <end position="18"/>
    </location>
</feature>
<gene>
    <name evidence="2" type="ORF">SACU0126_LOCUS9517</name>
</gene>
<accession>A0A7S3S1U7</accession>
<dbReference type="EMBL" id="HBIQ01028776">
    <property type="protein sequence ID" value="CAE0541606.1"/>
    <property type="molecule type" value="Transcribed_RNA"/>
</dbReference>